<evidence type="ECO:0000313" key="1">
    <source>
        <dbReference type="EMBL" id="MCD5310707.1"/>
    </source>
</evidence>
<dbReference type="EMBL" id="JAJOMB010000003">
    <property type="protein sequence ID" value="MCD5310707.1"/>
    <property type="molecule type" value="Genomic_DNA"/>
</dbReference>
<organism evidence="1 2">
    <name type="scientific">Kineosporia babensis</name>
    <dbReference type="NCBI Taxonomy" id="499548"/>
    <lineage>
        <taxon>Bacteria</taxon>
        <taxon>Bacillati</taxon>
        <taxon>Actinomycetota</taxon>
        <taxon>Actinomycetes</taxon>
        <taxon>Kineosporiales</taxon>
        <taxon>Kineosporiaceae</taxon>
        <taxon>Kineosporia</taxon>
    </lineage>
</organism>
<keyword evidence="2" id="KW-1185">Reference proteome</keyword>
<proteinExistence type="predicted"/>
<evidence type="ECO:0000313" key="2">
    <source>
        <dbReference type="Proteomes" id="UP001138997"/>
    </source>
</evidence>
<sequence length="64" mass="7173">MSEQWLDETEVKALLEHGEQMQNLAAPYVSVPVQFPAEVLDGLKEQARQEGLPLNDLILRLITG</sequence>
<gene>
    <name evidence="1" type="ORF">LR394_07365</name>
</gene>
<accession>A0A9X1SSI7</accession>
<reference evidence="1" key="1">
    <citation type="submission" date="2021-11" db="EMBL/GenBank/DDBJ databases">
        <title>Streptomyces corallinus and Kineosporia corallina sp. nov., two new coral-derived marine actinobacteria.</title>
        <authorList>
            <person name="Buangrab K."/>
            <person name="Sutthacheep M."/>
            <person name="Yeemin T."/>
            <person name="Harunari E."/>
            <person name="Igarashi Y."/>
            <person name="Sripreechasak P."/>
            <person name="Kanchanasin P."/>
            <person name="Tanasupawat S."/>
            <person name="Phongsopitanun W."/>
        </authorList>
    </citation>
    <scope>NUCLEOTIDE SEQUENCE</scope>
    <source>
        <strain evidence="1">JCM 31032</strain>
    </source>
</reference>
<protein>
    <submittedName>
        <fullName evidence="1">Uncharacterized protein</fullName>
    </submittedName>
</protein>
<comment type="caution">
    <text evidence="1">The sequence shown here is derived from an EMBL/GenBank/DDBJ whole genome shotgun (WGS) entry which is preliminary data.</text>
</comment>
<dbReference type="RefSeq" id="WP_231439825.1">
    <property type="nucleotide sequence ID" value="NZ_JAJOMB010000003.1"/>
</dbReference>
<name>A0A9X1SSI7_9ACTN</name>
<dbReference type="AlphaFoldDB" id="A0A9X1SSI7"/>
<dbReference type="Proteomes" id="UP001138997">
    <property type="component" value="Unassembled WGS sequence"/>
</dbReference>